<feature type="compositionally biased region" description="Polar residues" evidence="1">
    <location>
        <begin position="1"/>
        <end position="13"/>
    </location>
</feature>
<reference evidence="2 3" key="1">
    <citation type="journal article" date="2016" name="Proc. Natl. Acad. Sci. U.S.A.">
        <title>Comparative genomics of biotechnologically important yeasts.</title>
        <authorList>
            <person name="Riley R."/>
            <person name="Haridas S."/>
            <person name="Wolfe K.H."/>
            <person name="Lopes M.R."/>
            <person name="Hittinger C.T."/>
            <person name="Goeker M."/>
            <person name="Salamov A.A."/>
            <person name="Wisecaver J.H."/>
            <person name="Long T.M."/>
            <person name="Calvey C.H."/>
            <person name="Aerts A.L."/>
            <person name="Barry K.W."/>
            <person name="Choi C."/>
            <person name="Clum A."/>
            <person name="Coughlan A.Y."/>
            <person name="Deshpande S."/>
            <person name="Douglass A.P."/>
            <person name="Hanson S.J."/>
            <person name="Klenk H.-P."/>
            <person name="LaButti K.M."/>
            <person name="Lapidus A."/>
            <person name="Lindquist E.A."/>
            <person name="Lipzen A.M."/>
            <person name="Meier-Kolthoff J.P."/>
            <person name="Ohm R.A."/>
            <person name="Otillar R.P."/>
            <person name="Pangilinan J.L."/>
            <person name="Peng Y."/>
            <person name="Rokas A."/>
            <person name="Rosa C.A."/>
            <person name="Scheuner C."/>
            <person name="Sibirny A.A."/>
            <person name="Slot J.C."/>
            <person name="Stielow J.B."/>
            <person name="Sun H."/>
            <person name="Kurtzman C.P."/>
            <person name="Blackwell M."/>
            <person name="Grigoriev I.V."/>
            <person name="Jeffries T.W."/>
        </authorList>
    </citation>
    <scope>NUCLEOTIDE SEQUENCE [LARGE SCALE GENOMIC DNA]</scope>
    <source>
        <strain evidence="3">ATCC 58044 / CBS 1984 / NCYC 433 / NRRL Y-366-8</strain>
    </source>
</reference>
<evidence type="ECO:0000313" key="2">
    <source>
        <dbReference type="EMBL" id="ODQ58915.1"/>
    </source>
</evidence>
<dbReference type="RefSeq" id="XP_019038122.1">
    <property type="nucleotide sequence ID" value="XM_019184895.1"/>
</dbReference>
<organism evidence="2 3">
    <name type="scientific">Wickerhamomyces anomalus (strain ATCC 58044 / CBS 1984 / NCYC 433 / NRRL Y-366-8)</name>
    <name type="common">Yeast</name>
    <name type="synonym">Hansenula anomala</name>
    <dbReference type="NCBI Taxonomy" id="683960"/>
    <lineage>
        <taxon>Eukaryota</taxon>
        <taxon>Fungi</taxon>
        <taxon>Dikarya</taxon>
        <taxon>Ascomycota</taxon>
        <taxon>Saccharomycotina</taxon>
        <taxon>Saccharomycetes</taxon>
        <taxon>Phaffomycetales</taxon>
        <taxon>Wickerhamomycetaceae</taxon>
        <taxon>Wickerhamomyces</taxon>
    </lineage>
</organism>
<evidence type="ECO:0000256" key="1">
    <source>
        <dbReference type="SAM" id="MobiDB-lite"/>
    </source>
</evidence>
<name>A0A1E3P0K2_WICAA</name>
<dbReference type="AlphaFoldDB" id="A0A1E3P0K2"/>
<accession>A0A1E3P0K2</accession>
<dbReference type="Proteomes" id="UP000094112">
    <property type="component" value="Unassembled WGS sequence"/>
</dbReference>
<sequence length="452" mass="50904">MNQNQVFTPSGISTRGADLETIPSSSAGLDQDDQQSQLQQDQLEMVSRPLTTNSRYPMVESYSQLIPQPTNNSFFTSSLLDKFQNGSQLTSSSLHLKFSKLIKAEKKKLQKQNDLIKEIQNWCNILTNDECKKLLYNYIKILELEIETFDQLIKKREVINSQLLNVNKREKRTTELKLKRNKILVKLRENENKVGDSPITTLTKENLEELECSVEIVEDQFIRSINTGLRNSLAEYAVTIQNQSCKFKDTSKKFLENYYYMNNMSTNNSTASGNNNNNNLHRLLLQNKLNSAMQMSSRDISTSHTNNPKYVALSPNQIGKYLDNRFNNDPENNSNSSMPPPSSAQPSASENQSRQQQNQSTVINITNEELKSKGITPSHYPSIQPGVTSGPPPTASTPPNQKHHNSGKIEDLNGSNNNSNADNDPTGYTINHYSTPGALGIRPVSSNVHEWT</sequence>
<dbReference type="OrthoDB" id="3981152at2759"/>
<dbReference type="GeneID" id="30202141"/>
<feature type="compositionally biased region" description="Low complexity" evidence="1">
    <location>
        <begin position="413"/>
        <end position="424"/>
    </location>
</feature>
<proteinExistence type="predicted"/>
<keyword evidence="3" id="KW-1185">Reference proteome</keyword>
<feature type="compositionally biased region" description="Low complexity" evidence="1">
    <location>
        <begin position="344"/>
        <end position="360"/>
    </location>
</feature>
<feature type="region of interest" description="Disordered" evidence="1">
    <location>
        <begin position="320"/>
        <end position="452"/>
    </location>
</feature>
<gene>
    <name evidence="2" type="ORF">WICANDRAFT_79460</name>
</gene>
<feature type="region of interest" description="Disordered" evidence="1">
    <location>
        <begin position="1"/>
        <end position="36"/>
    </location>
</feature>
<protein>
    <submittedName>
        <fullName evidence="2">Uncharacterized protein</fullName>
    </submittedName>
</protein>
<dbReference type="EMBL" id="KV454211">
    <property type="protein sequence ID" value="ODQ58915.1"/>
    <property type="molecule type" value="Genomic_DNA"/>
</dbReference>
<evidence type="ECO:0000313" key="3">
    <source>
        <dbReference type="Proteomes" id="UP000094112"/>
    </source>
</evidence>
<feature type="compositionally biased region" description="Polar residues" evidence="1">
    <location>
        <begin position="294"/>
        <end position="308"/>
    </location>
</feature>
<feature type="region of interest" description="Disordered" evidence="1">
    <location>
        <begin position="294"/>
        <end position="313"/>
    </location>
</feature>